<reference evidence="4" key="1">
    <citation type="submission" date="2013-09" db="EMBL/GenBank/DDBJ databases">
        <title>Corchorus olitorius genome sequencing.</title>
        <authorList>
            <person name="Alam M."/>
            <person name="Haque M.S."/>
            <person name="Islam M.S."/>
            <person name="Emdad E.M."/>
            <person name="Islam M.M."/>
            <person name="Ahmed B."/>
            <person name="Halim A."/>
            <person name="Hossen Q.M.M."/>
            <person name="Hossain M.Z."/>
            <person name="Ahmed R."/>
            <person name="Khan M.M."/>
            <person name="Islam R."/>
            <person name="Rashid M.M."/>
            <person name="Khan S.A."/>
            <person name="Rahman M.S."/>
            <person name="Alam M."/>
            <person name="Yahiya A.S."/>
            <person name="Khan M.S."/>
            <person name="Azam M.S."/>
            <person name="Haque T."/>
            <person name="Lashkar M.Z.H."/>
            <person name="Akhand A.I."/>
            <person name="Morshed G."/>
            <person name="Roy S."/>
            <person name="Uddin K.S."/>
            <person name="Rabeya T."/>
            <person name="Hossain A.S."/>
            <person name="Chowdhury A."/>
            <person name="Snigdha A.R."/>
            <person name="Mortoza M.S."/>
            <person name="Matin S.A."/>
            <person name="Hoque S.M.E."/>
            <person name="Islam M.K."/>
            <person name="Roy D.K."/>
            <person name="Haider R."/>
            <person name="Moosa M.M."/>
            <person name="Elias S.M."/>
            <person name="Hasan A.M."/>
            <person name="Jahan S."/>
            <person name="Shafiuddin M."/>
            <person name="Mahmood N."/>
            <person name="Shommy N.S."/>
        </authorList>
    </citation>
    <scope>NUCLEOTIDE SEQUENCE [LARGE SCALE GENOMIC DNA]</scope>
    <source>
        <strain evidence="4">cv. O-4</strain>
    </source>
</reference>
<feature type="signal peptide" evidence="2">
    <location>
        <begin position="1"/>
        <end position="25"/>
    </location>
</feature>
<dbReference type="AlphaFoldDB" id="A0A1R3JU91"/>
<organism evidence="3 4">
    <name type="scientific">Corchorus olitorius</name>
    <dbReference type="NCBI Taxonomy" id="93759"/>
    <lineage>
        <taxon>Eukaryota</taxon>
        <taxon>Viridiplantae</taxon>
        <taxon>Streptophyta</taxon>
        <taxon>Embryophyta</taxon>
        <taxon>Tracheophyta</taxon>
        <taxon>Spermatophyta</taxon>
        <taxon>Magnoliopsida</taxon>
        <taxon>eudicotyledons</taxon>
        <taxon>Gunneridae</taxon>
        <taxon>Pentapetalae</taxon>
        <taxon>rosids</taxon>
        <taxon>malvids</taxon>
        <taxon>Malvales</taxon>
        <taxon>Malvaceae</taxon>
        <taxon>Grewioideae</taxon>
        <taxon>Apeibeae</taxon>
        <taxon>Corchorus</taxon>
    </lineage>
</organism>
<keyword evidence="2" id="KW-0732">Signal</keyword>
<feature type="region of interest" description="Disordered" evidence="1">
    <location>
        <begin position="31"/>
        <end position="64"/>
    </location>
</feature>
<name>A0A1R3JU91_9ROSI</name>
<dbReference type="EMBL" id="AWUE01015349">
    <property type="protein sequence ID" value="OMO98321.1"/>
    <property type="molecule type" value="Genomic_DNA"/>
</dbReference>
<sequence length="77" mass="8373">MSFFSKTNFVTILIISLAILPGISARHLPSPLRPLPSPSSASPPPPPAAGYGTPAQPSKKHEYPYKEDVYYLPPNRV</sequence>
<accession>A0A1R3JU91</accession>
<feature type="compositionally biased region" description="Pro residues" evidence="1">
    <location>
        <begin position="31"/>
        <end position="48"/>
    </location>
</feature>
<evidence type="ECO:0000313" key="3">
    <source>
        <dbReference type="EMBL" id="OMO98321.1"/>
    </source>
</evidence>
<proteinExistence type="predicted"/>
<comment type="caution">
    <text evidence="3">The sequence shown here is derived from an EMBL/GenBank/DDBJ whole genome shotgun (WGS) entry which is preliminary data.</text>
</comment>
<evidence type="ECO:0000313" key="4">
    <source>
        <dbReference type="Proteomes" id="UP000187203"/>
    </source>
</evidence>
<dbReference type="Proteomes" id="UP000187203">
    <property type="component" value="Unassembled WGS sequence"/>
</dbReference>
<evidence type="ECO:0000256" key="2">
    <source>
        <dbReference type="SAM" id="SignalP"/>
    </source>
</evidence>
<feature type="chain" id="PRO_5012865041" evidence="2">
    <location>
        <begin position="26"/>
        <end position="77"/>
    </location>
</feature>
<protein>
    <submittedName>
        <fullName evidence="3">Uncharacterized protein</fullName>
    </submittedName>
</protein>
<keyword evidence="4" id="KW-1185">Reference proteome</keyword>
<evidence type="ECO:0000256" key="1">
    <source>
        <dbReference type="SAM" id="MobiDB-lite"/>
    </source>
</evidence>
<gene>
    <name evidence="3" type="ORF">COLO4_14012</name>
</gene>